<evidence type="ECO:0000256" key="3">
    <source>
        <dbReference type="ARBA" id="ARBA00023002"/>
    </source>
</evidence>
<evidence type="ECO:0000256" key="4">
    <source>
        <dbReference type="ARBA" id="ARBA00023027"/>
    </source>
</evidence>
<dbReference type="FunFam" id="3.40.50.720:FF:000001">
    <property type="entry name" value="Glyceraldehyde-3-phosphate dehydrogenase"/>
    <property type="match status" value="1"/>
</dbReference>
<accession>A0AAU9U499</accession>
<dbReference type="Gene3D" id="3.40.50.720">
    <property type="entry name" value="NAD(P)-binding Rossmann-like Domain"/>
    <property type="match status" value="1"/>
</dbReference>
<dbReference type="Pfam" id="PF00044">
    <property type="entry name" value="Gp_dh_N"/>
    <property type="match status" value="1"/>
</dbReference>
<dbReference type="GO" id="GO:0004365">
    <property type="term" value="F:glyceraldehyde-3-phosphate dehydrogenase (NAD+) (phosphorylating) activity"/>
    <property type="evidence" value="ECO:0007669"/>
    <property type="project" value="UniProtKB-EC"/>
</dbReference>
<dbReference type="Proteomes" id="UP001153954">
    <property type="component" value="Unassembled WGS sequence"/>
</dbReference>
<dbReference type="Gene3D" id="3.30.360.10">
    <property type="entry name" value="Dihydrodipicolinate Reductase, domain 2"/>
    <property type="match status" value="1"/>
</dbReference>
<dbReference type="InterPro" id="IPR020829">
    <property type="entry name" value="GlycerAld_3-P_DH_cat"/>
</dbReference>
<proteinExistence type="inferred from homology"/>
<feature type="domain" description="Glyceraldehyde 3-phosphate dehydrogenase NAD(P) binding" evidence="7">
    <location>
        <begin position="3"/>
        <end position="152"/>
    </location>
</feature>
<reference evidence="8" key="1">
    <citation type="submission" date="2022-03" db="EMBL/GenBank/DDBJ databases">
        <authorList>
            <person name="Tunstrom K."/>
        </authorList>
    </citation>
    <scope>NUCLEOTIDE SEQUENCE</scope>
</reference>
<organism evidence="8 9">
    <name type="scientific">Euphydryas editha</name>
    <name type="common">Edith's checkerspot</name>
    <dbReference type="NCBI Taxonomy" id="104508"/>
    <lineage>
        <taxon>Eukaryota</taxon>
        <taxon>Metazoa</taxon>
        <taxon>Ecdysozoa</taxon>
        <taxon>Arthropoda</taxon>
        <taxon>Hexapoda</taxon>
        <taxon>Insecta</taxon>
        <taxon>Pterygota</taxon>
        <taxon>Neoptera</taxon>
        <taxon>Endopterygota</taxon>
        <taxon>Lepidoptera</taxon>
        <taxon>Glossata</taxon>
        <taxon>Ditrysia</taxon>
        <taxon>Papilionoidea</taxon>
        <taxon>Nymphalidae</taxon>
        <taxon>Nymphalinae</taxon>
        <taxon>Euphydryas</taxon>
    </lineage>
</organism>
<dbReference type="GO" id="GO:0005829">
    <property type="term" value="C:cytosol"/>
    <property type="evidence" value="ECO:0007669"/>
    <property type="project" value="TreeGrafter"/>
</dbReference>
<dbReference type="Pfam" id="PF02800">
    <property type="entry name" value="Gp_dh_C"/>
    <property type="match status" value="1"/>
</dbReference>
<keyword evidence="4" id="KW-0520">NAD</keyword>
<gene>
    <name evidence="8" type="ORF">EEDITHA_LOCUS8479</name>
</gene>
<dbReference type="InterPro" id="IPR020828">
    <property type="entry name" value="GlycerAld_3-P_DH_NAD(P)-bd"/>
</dbReference>
<comment type="similarity">
    <text evidence="1 6">Belongs to the glyceraldehyde-3-phosphate dehydrogenase family.</text>
</comment>
<comment type="catalytic activity">
    <reaction evidence="5">
        <text>D-glyceraldehyde 3-phosphate + phosphate + NAD(+) = (2R)-3-phospho-glyceroyl phosphate + NADH + H(+)</text>
        <dbReference type="Rhea" id="RHEA:10300"/>
        <dbReference type="ChEBI" id="CHEBI:15378"/>
        <dbReference type="ChEBI" id="CHEBI:43474"/>
        <dbReference type="ChEBI" id="CHEBI:57540"/>
        <dbReference type="ChEBI" id="CHEBI:57604"/>
        <dbReference type="ChEBI" id="CHEBI:57945"/>
        <dbReference type="ChEBI" id="CHEBI:59776"/>
        <dbReference type="EC" id="1.2.1.12"/>
    </reaction>
</comment>
<evidence type="ECO:0000256" key="6">
    <source>
        <dbReference type="RuleBase" id="RU000397"/>
    </source>
</evidence>
<dbReference type="InterPro" id="IPR020831">
    <property type="entry name" value="GlycerAld/Erythrose_P_DH"/>
</dbReference>
<dbReference type="SUPFAM" id="SSF51735">
    <property type="entry name" value="NAD(P)-binding Rossmann-fold domains"/>
    <property type="match status" value="1"/>
</dbReference>
<comment type="caution">
    <text evidence="8">The sequence shown here is derived from an EMBL/GenBank/DDBJ whole genome shotgun (WGS) entry which is preliminary data.</text>
</comment>
<evidence type="ECO:0000313" key="8">
    <source>
        <dbReference type="EMBL" id="CAH2092751.1"/>
    </source>
</evidence>
<dbReference type="SMART" id="SM00846">
    <property type="entry name" value="Gp_dh_N"/>
    <property type="match status" value="1"/>
</dbReference>
<dbReference type="AlphaFoldDB" id="A0AAU9U499"/>
<name>A0AAU9U499_EUPED</name>
<evidence type="ECO:0000259" key="7">
    <source>
        <dbReference type="SMART" id="SM00846"/>
    </source>
</evidence>
<keyword evidence="9" id="KW-1185">Reference proteome</keyword>
<keyword evidence="3" id="KW-0560">Oxidoreductase</keyword>
<sequence length="865" mass="97908">MVIYVGINGFGRIGRIIFRKCFQNNDLQVSAINDPAVDIDYICYLIKFDSTHGRFNKDSRSTGNEIIIDGIKIQVFHEKIPCNIPWHAAGVQYVIEASGMFTNLEKASGHLASGSVKRVMVTAPSIDIPMMILGVNEDKISTEQKVISCASSTLYCLAPLIKVLEDNYGVVEGFITSIHAMTPSLKPLDGLCLRGKHWRDHRSIHQNIIPAATGACKALGKILPQVKDKMIGLAFRVPIVNVSVLDVTIRLNQNTTMEDIIKHIEKESESSMKNIIKTSSDEAVSSDFLGDINSCILDENSSLQLTPNFFKLICWYENEYSYACRVVDSIMYSEKCFHLKFISKIRKDLFLSNKLFQKLNISVHNNRNLVTSNYNFQNRDKELLNTSQDNDFKTNFSKQQQLKTKQVLFHSSQTDEKEKIEIFEIWNDDVKVQKPKVKEIIEPLFHSCLAFTGSNNRTSLSKCHECVQKHIAKCKMIHKSDNSSKEQNENKYHDEYVENKINDGNFVNHKLNMICKNSSICGDCVSCESKLDEQVLQRNNIQTGKSCLSVTVSEIEIDLKPEDEIINNRCYVEKQSVEYAQTVIPVPENNDQRAEILESSRNTHTMLAGNGIQENTNSQSCDSSVPFINSISPNFLSESSNVNSLIDNKDYQNYVRLNNGPDYDVNCTSGIEFVKAFEPSKSNHNEINVEYKASDFESNTNSTDNRSISSKEDLQKKVLKSIINKLSIGMTLMKTGSENLRAAKTNIAISNCDRGGTFSDIYDKLDSESGTDSENSFEIKERKSQVITIADMKTSLENLARLDNICKIIEISDELSDKLFSALDSNNQEFERKNWSFKDLCERLKLDEFCNNVFGQPNFFDEKAN</sequence>
<protein>
    <recommendedName>
        <fullName evidence="7">Glyceraldehyde 3-phosphate dehydrogenase NAD(P) binding domain-containing protein</fullName>
    </recommendedName>
</protein>
<dbReference type="PANTHER" id="PTHR10836">
    <property type="entry name" value="GLYCERALDEHYDE 3-PHOSPHATE DEHYDROGENASE"/>
    <property type="match status" value="1"/>
</dbReference>
<comment type="subunit">
    <text evidence="2">Homotetramer.</text>
</comment>
<dbReference type="SUPFAM" id="SSF55347">
    <property type="entry name" value="Glyceraldehyde-3-phosphate dehydrogenase-like, C-terminal domain"/>
    <property type="match status" value="1"/>
</dbReference>
<evidence type="ECO:0000256" key="5">
    <source>
        <dbReference type="ARBA" id="ARBA00047698"/>
    </source>
</evidence>
<evidence type="ECO:0000313" key="9">
    <source>
        <dbReference type="Proteomes" id="UP001153954"/>
    </source>
</evidence>
<dbReference type="PANTHER" id="PTHR10836:SF76">
    <property type="entry name" value="GLYCERALDEHYDE-3-PHOSPHATE DEHYDROGENASE-RELATED"/>
    <property type="match status" value="1"/>
</dbReference>
<dbReference type="GO" id="GO:0051287">
    <property type="term" value="F:NAD binding"/>
    <property type="evidence" value="ECO:0007669"/>
    <property type="project" value="InterPro"/>
</dbReference>
<dbReference type="PRINTS" id="PR00078">
    <property type="entry name" value="G3PDHDRGNASE"/>
</dbReference>
<evidence type="ECO:0000256" key="1">
    <source>
        <dbReference type="ARBA" id="ARBA00007406"/>
    </source>
</evidence>
<evidence type="ECO:0000256" key="2">
    <source>
        <dbReference type="ARBA" id="ARBA00011881"/>
    </source>
</evidence>
<dbReference type="CDD" id="cd05214">
    <property type="entry name" value="GAPDH_I_N"/>
    <property type="match status" value="1"/>
</dbReference>
<dbReference type="InterPro" id="IPR036291">
    <property type="entry name" value="NAD(P)-bd_dom_sf"/>
</dbReference>
<dbReference type="GO" id="GO:0006096">
    <property type="term" value="P:glycolytic process"/>
    <property type="evidence" value="ECO:0007669"/>
    <property type="project" value="TreeGrafter"/>
</dbReference>
<dbReference type="EMBL" id="CAKOGL010000012">
    <property type="protein sequence ID" value="CAH2092751.1"/>
    <property type="molecule type" value="Genomic_DNA"/>
</dbReference>